<accession>F0X6I8</accession>
<evidence type="ECO:0000313" key="2">
    <source>
        <dbReference type="EMBL" id="EFX06197.1"/>
    </source>
</evidence>
<evidence type="ECO:0000313" key="3">
    <source>
        <dbReference type="Proteomes" id="UP000007796"/>
    </source>
</evidence>
<proteinExistence type="predicted"/>
<organism evidence="3">
    <name type="scientific">Grosmannia clavigera (strain kw1407 / UAMH 11150)</name>
    <name type="common">Blue stain fungus</name>
    <name type="synonym">Graphiocladiella clavigera</name>
    <dbReference type="NCBI Taxonomy" id="655863"/>
    <lineage>
        <taxon>Eukaryota</taxon>
        <taxon>Fungi</taxon>
        <taxon>Dikarya</taxon>
        <taxon>Ascomycota</taxon>
        <taxon>Pezizomycotina</taxon>
        <taxon>Sordariomycetes</taxon>
        <taxon>Sordariomycetidae</taxon>
        <taxon>Ophiostomatales</taxon>
        <taxon>Ophiostomataceae</taxon>
        <taxon>Leptographium</taxon>
    </lineage>
</organism>
<dbReference type="EMBL" id="GL629729">
    <property type="protein sequence ID" value="EFX06197.1"/>
    <property type="molecule type" value="Genomic_DNA"/>
</dbReference>
<feature type="region of interest" description="Disordered" evidence="1">
    <location>
        <begin position="1"/>
        <end position="43"/>
    </location>
</feature>
<name>F0X6I8_GROCL</name>
<evidence type="ECO:0000256" key="1">
    <source>
        <dbReference type="SAM" id="MobiDB-lite"/>
    </source>
</evidence>
<dbReference type="HOGENOM" id="CLU_1337632_0_0_1"/>
<dbReference type="AlphaFoldDB" id="F0X6I8"/>
<dbReference type="GeneID" id="25979960"/>
<dbReference type="InParanoid" id="F0X6I8"/>
<keyword evidence="3" id="KW-1185">Reference proteome</keyword>
<dbReference type="RefSeq" id="XP_014175679.1">
    <property type="nucleotide sequence ID" value="XM_014320204.1"/>
</dbReference>
<feature type="compositionally biased region" description="Basic and acidic residues" evidence="1">
    <location>
        <begin position="1"/>
        <end position="33"/>
    </location>
</feature>
<dbReference type="Proteomes" id="UP000007796">
    <property type="component" value="Unassembled WGS sequence"/>
</dbReference>
<protein>
    <submittedName>
        <fullName evidence="2">Uncharacterized protein</fullName>
    </submittedName>
</protein>
<reference evidence="2 3" key="1">
    <citation type="journal article" date="2011" name="Proc. Natl. Acad. Sci. U.S.A.">
        <title>Genome and transcriptome analyses of the mountain pine beetle-fungal symbiont Grosmannia clavigera, a lodgepole pine pathogen.</title>
        <authorList>
            <person name="DiGuistini S."/>
            <person name="Wang Y."/>
            <person name="Liao N.Y."/>
            <person name="Taylor G."/>
            <person name="Tanguay P."/>
            <person name="Feau N."/>
            <person name="Henrissat B."/>
            <person name="Chan S.K."/>
            <person name="Hesse-Orce U."/>
            <person name="Alamouti S.M."/>
            <person name="Tsui C.K.M."/>
            <person name="Docking R.T."/>
            <person name="Levasseur A."/>
            <person name="Haridas S."/>
            <person name="Robertson G."/>
            <person name="Birol I."/>
            <person name="Holt R.A."/>
            <person name="Marra M.A."/>
            <person name="Hamelin R.C."/>
            <person name="Hirst M."/>
            <person name="Jones S.J.M."/>
            <person name="Bohlmann J."/>
            <person name="Breuil C."/>
        </authorList>
    </citation>
    <scope>NUCLEOTIDE SEQUENCE [LARGE SCALE GENOMIC DNA]</scope>
    <source>
        <strain evidence="3">kw1407 / UAMH 11150</strain>
    </source>
</reference>
<gene>
    <name evidence="2" type="ORF">CMQ_6518</name>
</gene>
<sequence length="205" mass="22343">MQREERQAEGKSKTQDARRKTQDARRKTQDARRTGRHVSHGQSWLNGHANEAAAFVCRAPSFSLDVIPSFLWPRQLSPCGPAGPHDSTPAHKHGDTVKSSSCCSSRSVVAPFPDSPVFRAESAPFLWTRPDGDGGACASSDRRDSEDDRPWNGVAAVVSVEQVCRCCRPCLRGLRLVVGSVGRVDAQSCRWLAAAVECDVVFGKL</sequence>